<organism evidence="1 2">
    <name type="scientific">Caerostris darwini</name>
    <dbReference type="NCBI Taxonomy" id="1538125"/>
    <lineage>
        <taxon>Eukaryota</taxon>
        <taxon>Metazoa</taxon>
        <taxon>Ecdysozoa</taxon>
        <taxon>Arthropoda</taxon>
        <taxon>Chelicerata</taxon>
        <taxon>Arachnida</taxon>
        <taxon>Araneae</taxon>
        <taxon>Araneomorphae</taxon>
        <taxon>Entelegynae</taxon>
        <taxon>Araneoidea</taxon>
        <taxon>Araneidae</taxon>
        <taxon>Caerostris</taxon>
    </lineage>
</organism>
<dbReference type="AlphaFoldDB" id="A0AAV4VC48"/>
<protein>
    <submittedName>
        <fullName evidence="1">Uncharacterized protein</fullName>
    </submittedName>
</protein>
<reference evidence="1 2" key="1">
    <citation type="submission" date="2021-06" db="EMBL/GenBank/DDBJ databases">
        <title>Caerostris darwini draft genome.</title>
        <authorList>
            <person name="Kono N."/>
            <person name="Arakawa K."/>
        </authorList>
    </citation>
    <scope>NUCLEOTIDE SEQUENCE [LARGE SCALE GENOMIC DNA]</scope>
</reference>
<dbReference type="Proteomes" id="UP001054837">
    <property type="component" value="Unassembled WGS sequence"/>
</dbReference>
<gene>
    <name evidence="1" type="primary">AVEN_212869_1</name>
    <name evidence="1" type="ORF">CDAR_421871</name>
</gene>
<keyword evidence="2" id="KW-1185">Reference proteome</keyword>
<comment type="caution">
    <text evidence="1">The sequence shown here is derived from an EMBL/GenBank/DDBJ whole genome shotgun (WGS) entry which is preliminary data.</text>
</comment>
<sequence>MADWNIRSNKWPEDTTVTEERNLSYFWRRNQKSKKKEEEEKKMPLPFLSSAHVQKRKGGFFSPRRMPLCAQSSIRHVTRYYSCSDGQGRRFLGGLSCLVSHGASAVQRSLASLFFDVPLE</sequence>
<evidence type="ECO:0000313" key="2">
    <source>
        <dbReference type="Proteomes" id="UP001054837"/>
    </source>
</evidence>
<proteinExistence type="predicted"/>
<evidence type="ECO:0000313" key="1">
    <source>
        <dbReference type="EMBL" id="GIY67501.1"/>
    </source>
</evidence>
<accession>A0AAV4VC48</accession>
<name>A0AAV4VC48_9ARAC</name>
<dbReference type="EMBL" id="BPLQ01012749">
    <property type="protein sequence ID" value="GIY67501.1"/>
    <property type="molecule type" value="Genomic_DNA"/>
</dbReference>